<evidence type="ECO:0000313" key="1">
    <source>
        <dbReference type="EMBL" id="VDP62046.1"/>
    </source>
</evidence>
<organism evidence="1 2">
    <name type="scientific">Schistosoma mattheei</name>
    <dbReference type="NCBI Taxonomy" id="31246"/>
    <lineage>
        <taxon>Eukaryota</taxon>
        <taxon>Metazoa</taxon>
        <taxon>Spiralia</taxon>
        <taxon>Lophotrochozoa</taxon>
        <taxon>Platyhelminthes</taxon>
        <taxon>Trematoda</taxon>
        <taxon>Digenea</taxon>
        <taxon>Strigeidida</taxon>
        <taxon>Schistosomatoidea</taxon>
        <taxon>Schistosomatidae</taxon>
        <taxon>Schistosoma</taxon>
    </lineage>
</organism>
<dbReference type="EMBL" id="UZAL01032879">
    <property type="protein sequence ID" value="VDP62046.1"/>
    <property type="molecule type" value="Genomic_DNA"/>
</dbReference>
<keyword evidence="2" id="KW-1185">Reference proteome</keyword>
<proteinExistence type="predicted"/>
<dbReference type="Proteomes" id="UP000269396">
    <property type="component" value="Unassembled WGS sequence"/>
</dbReference>
<accession>A0A183PER3</accession>
<dbReference type="AlphaFoldDB" id="A0A183PER3"/>
<gene>
    <name evidence="1" type="ORF">SMTD_LOCUS12851</name>
</gene>
<evidence type="ECO:0000313" key="2">
    <source>
        <dbReference type="Proteomes" id="UP000269396"/>
    </source>
</evidence>
<reference evidence="1 2" key="1">
    <citation type="submission" date="2018-11" db="EMBL/GenBank/DDBJ databases">
        <authorList>
            <consortium name="Pathogen Informatics"/>
        </authorList>
    </citation>
    <scope>NUCLEOTIDE SEQUENCE [LARGE SCALE GENOMIC DNA]</scope>
    <source>
        <strain>Denwood</strain>
        <strain evidence="2">Zambia</strain>
    </source>
</reference>
<name>A0A183PER3_9TREM</name>
<protein>
    <submittedName>
        <fullName evidence="1">Uncharacterized protein</fullName>
    </submittedName>
</protein>
<sequence>MDPYLTQTNLNFHLRKTLFYQIHHHNQSDLENKI</sequence>